<dbReference type="PANTHER" id="PTHR43289:SF6">
    <property type="entry name" value="SERINE_THREONINE-PROTEIN KINASE NEKL-3"/>
    <property type="match status" value="1"/>
</dbReference>
<keyword evidence="3" id="KW-0808">Transferase</keyword>
<feature type="binding site" evidence="7">
    <location>
        <position position="38"/>
    </location>
    <ligand>
        <name>ATP</name>
        <dbReference type="ChEBI" id="CHEBI:30616"/>
    </ligand>
</feature>
<evidence type="ECO:0000259" key="9">
    <source>
        <dbReference type="PROSITE" id="PS50011"/>
    </source>
</evidence>
<feature type="region of interest" description="Disordered" evidence="8">
    <location>
        <begin position="505"/>
        <end position="547"/>
    </location>
</feature>
<dbReference type="Proteomes" id="UP000321424">
    <property type="component" value="Unassembled WGS sequence"/>
</dbReference>
<feature type="compositionally biased region" description="Gly residues" evidence="8">
    <location>
        <begin position="534"/>
        <end position="547"/>
    </location>
</feature>
<evidence type="ECO:0000256" key="5">
    <source>
        <dbReference type="ARBA" id="ARBA00022777"/>
    </source>
</evidence>
<dbReference type="PROSITE" id="PS00108">
    <property type="entry name" value="PROTEIN_KINASE_ST"/>
    <property type="match status" value="1"/>
</dbReference>
<name>A0A511M8Z8_9NOCA</name>
<evidence type="ECO:0000256" key="8">
    <source>
        <dbReference type="SAM" id="MobiDB-lite"/>
    </source>
</evidence>
<dbReference type="Pfam" id="PF00069">
    <property type="entry name" value="Pkinase"/>
    <property type="match status" value="1"/>
</dbReference>
<dbReference type="AlphaFoldDB" id="A0A511M8Z8"/>
<dbReference type="CDD" id="cd14014">
    <property type="entry name" value="STKc_PknB_like"/>
    <property type="match status" value="1"/>
</dbReference>
<dbReference type="InterPro" id="IPR000719">
    <property type="entry name" value="Prot_kinase_dom"/>
</dbReference>
<dbReference type="FunFam" id="1.10.510.10:FF:000021">
    <property type="entry name" value="Serine/threonine protein kinase"/>
    <property type="match status" value="1"/>
</dbReference>
<dbReference type="SMART" id="SM00220">
    <property type="entry name" value="S_TKc"/>
    <property type="match status" value="1"/>
</dbReference>
<dbReference type="EC" id="2.7.11.1" evidence="1"/>
<proteinExistence type="predicted"/>
<feature type="region of interest" description="Disordered" evidence="8">
    <location>
        <begin position="328"/>
        <end position="389"/>
    </location>
</feature>
<dbReference type="GO" id="GO:0004674">
    <property type="term" value="F:protein serine/threonine kinase activity"/>
    <property type="evidence" value="ECO:0007669"/>
    <property type="project" value="UniProtKB-KW"/>
</dbReference>
<reference evidence="10 11" key="1">
    <citation type="submission" date="2019-07" db="EMBL/GenBank/DDBJ databases">
        <title>Whole genome shotgun sequence of Nocardia ninae NBRC 108245.</title>
        <authorList>
            <person name="Hosoyama A."/>
            <person name="Uohara A."/>
            <person name="Ohji S."/>
            <person name="Ichikawa N."/>
        </authorList>
    </citation>
    <scope>NUCLEOTIDE SEQUENCE [LARGE SCALE GENOMIC DNA]</scope>
    <source>
        <strain evidence="10 11">NBRC 108245</strain>
    </source>
</reference>
<keyword evidence="4 7" id="KW-0547">Nucleotide-binding</keyword>
<dbReference type="InterPro" id="IPR008271">
    <property type="entry name" value="Ser/Thr_kinase_AS"/>
</dbReference>
<evidence type="ECO:0000256" key="6">
    <source>
        <dbReference type="ARBA" id="ARBA00022840"/>
    </source>
</evidence>
<comment type="caution">
    <text evidence="10">The sequence shown here is derived from an EMBL/GenBank/DDBJ whole genome shotgun (WGS) entry which is preliminary data.</text>
</comment>
<dbReference type="InterPro" id="IPR011009">
    <property type="entry name" value="Kinase-like_dom_sf"/>
</dbReference>
<evidence type="ECO:0000313" key="10">
    <source>
        <dbReference type="EMBL" id="GEM37069.1"/>
    </source>
</evidence>
<organism evidence="10 11">
    <name type="scientific">Nocardia ninae NBRC 108245</name>
    <dbReference type="NCBI Taxonomy" id="1210091"/>
    <lineage>
        <taxon>Bacteria</taxon>
        <taxon>Bacillati</taxon>
        <taxon>Actinomycetota</taxon>
        <taxon>Actinomycetes</taxon>
        <taxon>Mycobacteriales</taxon>
        <taxon>Nocardiaceae</taxon>
        <taxon>Nocardia</taxon>
    </lineage>
</organism>
<dbReference type="Gene3D" id="3.30.200.20">
    <property type="entry name" value="Phosphorylase Kinase, domain 1"/>
    <property type="match status" value="1"/>
</dbReference>
<feature type="region of interest" description="Disordered" evidence="8">
    <location>
        <begin position="414"/>
        <end position="460"/>
    </location>
</feature>
<keyword evidence="11" id="KW-1185">Reference proteome</keyword>
<dbReference type="InterPro" id="IPR017441">
    <property type="entry name" value="Protein_kinase_ATP_BS"/>
</dbReference>
<keyword evidence="5" id="KW-0418">Kinase</keyword>
<feature type="compositionally biased region" description="Low complexity" evidence="8">
    <location>
        <begin position="420"/>
        <end position="460"/>
    </location>
</feature>
<feature type="domain" description="Protein kinase" evidence="9">
    <location>
        <begin position="9"/>
        <end position="268"/>
    </location>
</feature>
<dbReference type="SUPFAM" id="SSF56112">
    <property type="entry name" value="Protein kinase-like (PK-like)"/>
    <property type="match status" value="1"/>
</dbReference>
<evidence type="ECO:0000256" key="4">
    <source>
        <dbReference type="ARBA" id="ARBA00022741"/>
    </source>
</evidence>
<accession>A0A511M8Z8</accession>
<gene>
    <name evidence="10" type="ORF">NN4_15880</name>
</gene>
<feature type="compositionally biased region" description="Basic and acidic residues" evidence="8">
    <location>
        <begin position="510"/>
        <end position="529"/>
    </location>
</feature>
<protein>
    <recommendedName>
        <fullName evidence="1">non-specific serine/threonine protein kinase</fullName>
        <ecNumber evidence="1">2.7.11.1</ecNumber>
    </recommendedName>
</protein>
<evidence type="ECO:0000256" key="1">
    <source>
        <dbReference type="ARBA" id="ARBA00012513"/>
    </source>
</evidence>
<dbReference type="PROSITE" id="PS00107">
    <property type="entry name" value="PROTEIN_KINASE_ATP"/>
    <property type="match status" value="1"/>
</dbReference>
<keyword evidence="6 7" id="KW-0067">ATP-binding</keyword>
<dbReference type="PANTHER" id="PTHR43289">
    <property type="entry name" value="MITOGEN-ACTIVATED PROTEIN KINASE KINASE KINASE 20-RELATED"/>
    <property type="match status" value="1"/>
</dbReference>
<keyword evidence="2" id="KW-0723">Serine/threonine-protein kinase</keyword>
<sequence>MGETWFGHYRLDRLLGSGGTGQVWLAHDSSADRVVALKVLSASVAADPKYRQRFTREARLAAQVRGPHLAAIHSFGELDGQLYLDMEYIEGTDLATVLRREGPMAPARAVRIVVQIAEALDAAHRVGLVHRDVKPSNIMLDSAGVAHLIDFGTAYRVDQPAITTSSNVVGTLAYMAPERFSGAGDARSDQYSLACVLYECLTARRPFGNADAAQSLMAHLMTDPPLAADFNHAVPAGLDAVIARGMAKVPEQRCASAGELASAAYAAITGLDVPTVQTSAAAFTTSALPQSFRAADVPATLPLSRASSQRDPARAEVGAGAAAQGVTWPKRFGGTAGDGDMRAGVGSGEGVSRRGAAAESLRGDTSGRSAGSAGQGHGSQEDDSRQTTRSRVAAGALVVLLVAVGMALWLGRPGGPGKDSAAPTSVPTAAAGPSSTATPHAASAQTLPPVASNSPAPAPAPSVTIPVAWQPCDPTIDVRGLAKDGTLLHCVGTADRAANWMPAIPAAEQPKQDTPKPKQDKAKPGHGDESSGNSGNGNGRGKPGNDR</sequence>
<evidence type="ECO:0000313" key="11">
    <source>
        <dbReference type="Proteomes" id="UP000321424"/>
    </source>
</evidence>
<evidence type="ECO:0000256" key="3">
    <source>
        <dbReference type="ARBA" id="ARBA00022679"/>
    </source>
</evidence>
<dbReference type="OrthoDB" id="5169909at2"/>
<dbReference type="EMBL" id="BJXA01000007">
    <property type="protein sequence ID" value="GEM37069.1"/>
    <property type="molecule type" value="Genomic_DNA"/>
</dbReference>
<evidence type="ECO:0000256" key="7">
    <source>
        <dbReference type="PROSITE-ProRule" id="PRU10141"/>
    </source>
</evidence>
<dbReference type="PROSITE" id="PS50011">
    <property type="entry name" value="PROTEIN_KINASE_DOM"/>
    <property type="match status" value="1"/>
</dbReference>
<dbReference type="Gene3D" id="1.10.510.10">
    <property type="entry name" value="Transferase(Phosphotransferase) domain 1"/>
    <property type="match status" value="1"/>
</dbReference>
<dbReference type="GO" id="GO:0005524">
    <property type="term" value="F:ATP binding"/>
    <property type="evidence" value="ECO:0007669"/>
    <property type="project" value="UniProtKB-UniRule"/>
</dbReference>
<evidence type="ECO:0000256" key="2">
    <source>
        <dbReference type="ARBA" id="ARBA00022527"/>
    </source>
</evidence>
<dbReference type="RefSeq" id="WP_147129275.1">
    <property type="nucleotide sequence ID" value="NZ_BJXA01000007.1"/>
</dbReference>